<dbReference type="PANTHER" id="PTHR46382">
    <property type="entry name" value="PHOSPHATIDATE CYTIDYLYLTRANSFERASE"/>
    <property type="match status" value="1"/>
</dbReference>
<proteinExistence type="inferred from homology"/>
<keyword evidence="17" id="KW-1208">Phospholipid metabolism</keyword>
<dbReference type="GO" id="GO:0016024">
    <property type="term" value="P:CDP-diacylglycerol biosynthetic process"/>
    <property type="evidence" value="ECO:0007669"/>
    <property type="project" value="TreeGrafter"/>
</dbReference>
<keyword evidence="15 19" id="KW-0472">Membrane</keyword>
<evidence type="ECO:0000256" key="16">
    <source>
        <dbReference type="ARBA" id="ARBA00023209"/>
    </source>
</evidence>
<feature type="transmembrane region" description="Helical" evidence="19">
    <location>
        <begin position="161"/>
        <end position="184"/>
    </location>
</feature>
<dbReference type="EMBL" id="AP027925">
    <property type="protein sequence ID" value="BED92707.1"/>
    <property type="molecule type" value="Genomic_DNA"/>
</dbReference>
<feature type="transmembrane region" description="Helical" evidence="19">
    <location>
        <begin position="36"/>
        <end position="55"/>
    </location>
</feature>
<name>A0AA48I4C8_9FIRM</name>
<dbReference type="InterPro" id="IPR000374">
    <property type="entry name" value="PC_trans"/>
</dbReference>
<reference evidence="20" key="1">
    <citation type="journal article" date="2023" name="ISME J.">
        <title>Emergence of putative energy parasites within Clostridia revealed by genome analysis of a novel endosymbiotic clade.</title>
        <authorList>
            <person name="Takahashi K."/>
            <person name="Kuwahara H."/>
            <person name="Horikawa Y."/>
            <person name="Izawa K."/>
            <person name="Kato D."/>
            <person name="Inagaki T."/>
            <person name="Yuki M."/>
            <person name="Ohkuma M."/>
            <person name="Hongoh Y."/>
        </authorList>
    </citation>
    <scope>NUCLEOTIDE SEQUENCE</scope>
    <source>
        <strain evidence="20">RsTa-C01</strain>
    </source>
</reference>
<accession>A0AA48I4C8</accession>
<feature type="transmembrane region" description="Helical" evidence="19">
    <location>
        <begin position="196"/>
        <end position="217"/>
    </location>
</feature>
<dbReference type="GO" id="GO:0004605">
    <property type="term" value="F:phosphatidate cytidylyltransferase activity"/>
    <property type="evidence" value="ECO:0007669"/>
    <property type="project" value="UniProtKB-EC"/>
</dbReference>
<keyword evidence="12 18" id="KW-0548">Nucleotidyltransferase</keyword>
<evidence type="ECO:0000256" key="10">
    <source>
        <dbReference type="ARBA" id="ARBA00022679"/>
    </source>
</evidence>
<evidence type="ECO:0000256" key="12">
    <source>
        <dbReference type="ARBA" id="ARBA00022695"/>
    </source>
</evidence>
<evidence type="ECO:0000256" key="18">
    <source>
        <dbReference type="RuleBase" id="RU003938"/>
    </source>
</evidence>
<evidence type="ECO:0000256" key="15">
    <source>
        <dbReference type="ARBA" id="ARBA00023136"/>
    </source>
</evidence>
<dbReference type="AlphaFoldDB" id="A0AA48I4C8"/>
<feature type="transmembrane region" description="Helical" evidence="19">
    <location>
        <begin position="242"/>
        <end position="260"/>
    </location>
</feature>
<evidence type="ECO:0000256" key="5">
    <source>
        <dbReference type="ARBA" id="ARBA00010185"/>
    </source>
</evidence>
<evidence type="ECO:0000256" key="11">
    <source>
        <dbReference type="ARBA" id="ARBA00022692"/>
    </source>
</evidence>
<comment type="subcellular location">
    <subcellularLocation>
        <location evidence="2">Cell membrane</location>
        <topology evidence="2">Multi-pass membrane protein</topology>
    </subcellularLocation>
</comment>
<feature type="transmembrane region" description="Helical" evidence="19">
    <location>
        <begin position="92"/>
        <end position="109"/>
    </location>
</feature>
<evidence type="ECO:0000256" key="9">
    <source>
        <dbReference type="ARBA" id="ARBA00022516"/>
    </source>
</evidence>
<keyword evidence="9" id="KW-0444">Lipid biosynthesis</keyword>
<keyword evidence="11 18" id="KW-0812">Transmembrane</keyword>
<feature type="transmembrane region" description="Helical" evidence="19">
    <location>
        <begin position="12"/>
        <end position="30"/>
    </location>
</feature>
<evidence type="ECO:0000256" key="19">
    <source>
        <dbReference type="SAM" id="Phobius"/>
    </source>
</evidence>
<comment type="pathway">
    <text evidence="3 18">Phospholipid metabolism; CDP-diacylglycerol biosynthesis; CDP-diacylglycerol from sn-glycerol 3-phosphate: step 3/3.</text>
</comment>
<gene>
    <name evidence="20" type="ORF">RsTaC01_0548</name>
</gene>
<evidence type="ECO:0000256" key="8">
    <source>
        <dbReference type="ARBA" id="ARBA00022475"/>
    </source>
</evidence>
<dbReference type="PROSITE" id="PS01315">
    <property type="entry name" value="CDS"/>
    <property type="match status" value="1"/>
</dbReference>
<evidence type="ECO:0000256" key="2">
    <source>
        <dbReference type="ARBA" id="ARBA00004651"/>
    </source>
</evidence>
<keyword evidence="16" id="KW-0594">Phospholipid biosynthesis</keyword>
<dbReference type="Pfam" id="PF01148">
    <property type="entry name" value="CTP_transf_1"/>
    <property type="match status" value="1"/>
</dbReference>
<dbReference type="KEGG" id="ptrh:RsTaC01_0548"/>
<comment type="pathway">
    <text evidence="4">Lipid metabolism.</text>
</comment>
<keyword evidence="8" id="KW-1003">Cell membrane</keyword>
<evidence type="ECO:0000256" key="17">
    <source>
        <dbReference type="ARBA" id="ARBA00023264"/>
    </source>
</evidence>
<comment type="catalytic activity">
    <reaction evidence="1 18">
        <text>a 1,2-diacyl-sn-glycero-3-phosphate + CTP + H(+) = a CDP-1,2-diacyl-sn-glycerol + diphosphate</text>
        <dbReference type="Rhea" id="RHEA:16229"/>
        <dbReference type="ChEBI" id="CHEBI:15378"/>
        <dbReference type="ChEBI" id="CHEBI:33019"/>
        <dbReference type="ChEBI" id="CHEBI:37563"/>
        <dbReference type="ChEBI" id="CHEBI:58332"/>
        <dbReference type="ChEBI" id="CHEBI:58608"/>
        <dbReference type="EC" id="2.7.7.41"/>
    </reaction>
</comment>
<keyword evidence="13 19" id="KW-1133">Transmembrane helix</keyword>
<comment type="similarity">
    <text evidence="5 18">Belongs to the CDS family.</text>
</comment>
<evidence type="ECO:0000256" key="14">
    <source>
        <dbReference type="ARBA" id="ARBA00023098"/>
    </source>
</evidence>
<evidence type="ECO:0000256" key="6">
    <source>
        <dbReference type="ARBA" id="ARBA00012487"/>
    </source>
</evidence>
<evidence type="ECO:0000256" key="1">
    <source>
        <dbReference type="ARBA" id="ARBA00001698"/>
    </source>
</evidence>
<feature type="transmembrane region" description="Helical" evidence="19">
    <location>
        <begin position="67"/>
        <end position="86"/>
    </location>
</feature>
<dbReference type="GO" id="GO:0005886">
    <property type="term" value="C:plasma membrane"/>
    <property type="evidence" value="ECO:0007669"/>
    <property type="project" value="UniProtKB-SubCell"/>
</dbReference>
<sequence>MILILMLVFFDNDNLLLINIFVAITSSISMTEIFNAMNVSNMSIISIPTLVFMILNSLLNNNLISELNLFLYTFIILSAMVFYRYLKLNDISVIYALAIIISFSLSKIVKLKNMDLEFGSFYVLISLGIAWYSDTGAYFFGKFFGKNKLCPKISPNKTVEGFIGGIITCLILVIVTSLVFNNLIFAEKHKINYTSLIILSLIGSSISTLGDLCFSVIKRNYNLKDFGDIIPGHGGMLDRLDSVIFVVPYVYIYLNFLSIIK</sequence>
<evidence type="ECO:0000256" key="4">
    <source>
        <dbReference type="ARBA" id="ARBA00005189"/>
    </source>
</evidence>
<organism evidence="20">
    <name type="scientific">Candidatus Paraimprobicoccus trichonymphae</name>
    <dbReference type="NCBI Taxonomy" id="3033793"/>
    <lineage>
        <taxon>Bacteria</taxon>
        <taxon>Bacillati</taxon>
        <taxon>Bacillota</taxon>
        <taxon>Clostridia</taxon>
        <taxon>Candidatus Paraimprobicoccus</taxon>
    </lineage>
</organism>
<evidence type="ECO:0000256" key="13">
    <source>
        <dbReference type="ARBA" id="ARBA00022989"/>
    </source>
</evidence>
<evidence type="ECO:0000256" key="3">
    <source>
        <dbReference type="ARBA" id="ARBA00005119"/>
    </source>
</evidence>
<dbReference type="Proteomes" id="UP001335720">
    <property type="component" value="Chromosome"/>
</dbReference>
<keyword evidence="10 18" id="KW-0808">Transferase</keyword>
<protein>
    <recommendedName>
        <fullName evidence="7 18">Phosphatidate cytidylyltransferase</fullName>
        <ecNumber evidence="6 18">2.7.7.41</ecNumber>
    </recommendedName>
</protein>
<evidence type="ECO:0000313" key="20">
    <source>
        <dbReference type="EMBL" id="BED92707.1"/>
    </source>
</evidence>
<keyword evidence="14" id="KW-0443">Lipid metabolism</keyword>
<evidence type="ECO:0000256" key="7">
    <source>
        <dbReference type="ARBA" id="ARBA00019373"/>
    </source>
</evidence>
<dbReference type="PANTHER" id="PTHR46382:SF1">
    <property type="entry name" value="PHOSPHATIDATE CYTIDYLYLTRANSFERASE"/>
    <property type="match status" value="1"/>
</dbReference>
<dbReference type="EC" id="2.7.7.41" evidence="6 18"/>
<feature type="transmembrane region" description="Helical" evidence="19">
    <location>
        <begin position="121"/>
        <end position="141"/>
    </location>
</feature>